<organism evidence="1">
    <name type="scientific">Anguilla anguilla</name>
    <name type="common">European freshwater eel</name>
    <name type="synonym">Muraena anguilla</name>
    <dbReference type="NCBI Taxonomy" id="7936"/>
    <lineage>
        <taxon>Eukaryota</taxon>
        <taxon>Metazoa</taxon>
        <taxon>Chordata</taxon>
        <taxon>Craniata</taxon>
        <taxon>Vertebrata</taxon>
        <taxon>Euteleostomi</taxon>
        <taxon>Actinopterygii</taxon>
        <taxon>Neopterygii</taxon>
        <taxon>Teleostei</taxon>
        <taxon>Anguilliformes</taxon>
        <taxon>Anguillidae</taxon>
        <taxon>Anguilla</taxon>
    </lineage>
</organism>
<proteinExistence type="predicted"/>
<protein>
    <submittedName>
        <fullName evidence="1">Uncharacterized protein</fullName>
    </submittedName>
</protein>
<name>A0A0E9VEP4_ANGAN</name>
<reference evidence="1" key="1">
    <citation type="submission" date="2014-11" db="EMBL/GenBank/DDBJ databases">
        <authorList>
            <person name="Amaro Gonzalez C."/>
        </authorList>
    </citation>
    <scope>NUCLEOTIDE SEQUENCE</scope>
</reference>
<sequence>MLSAMANAAKMVELPTKISFSPGVPCGQDGGGLQRG</sequence>
<dbReference type="AlphaFoldDB" id="A0A0E9VEP4"/>
<accession>A0A0E9VEP4</accession>
<dbReference type="EMBL" id="GBXM01032045">
    <property type="protein sequence ID" value="JAH76532.1"/>
    <property type="molecule type" value="Transcribed_RNA"/>
</dbReference>
<dbReference type="EMBL" id="GBXM01042606">
    <property type="protein sequence ID" value="JAH65971.1"/>
    <property type="molecule type" value="Transcribed_RNA"/>
</dbReference>
<reference evidence="1" key="2">
    <citation type="journal article" date="2015" name="Fish Shellfish Immunol.">
        <title>Early steps in the European eel (Anguilla anguilla)-Vibrio vulnificus interaction in the gills: Role of the RtxA13 toxin.</title>
        <authorList>
            <person name="Callol A."/>
            <person name="Pajuelo D."/>
            <person name="Ebbesson L."/>
            <person name="Teles M."/>
            <person name="MacKenzie S."/>
            <person name="Amaro C."/>
        </authorList>
    </citation>
    <scope>NUCLEOTIDE SEQUENCE</scope>
</reference>
<evidence type="ECO:0000313" key="1">
    <source>
        <dbReference type="EMBL" id="JAH76532.1"/>
    </source>
</evidence>